<dbReference type="AlphaFoldDB" id="X0XWK5"/>
<feature type="non-terminal residue" evidence="2">
    <location>
        <position position="42"/>
    </location>
</feature>
<reference evidence="2" key="1">
    <citation type="journal article" date="2014" name="Front. Microbiol.">
        <title>High frequency of phylogenetically diverse reductive dehalogenase-homologous genes in deep subseafloor sedimentary metagenomes.</title>
        <authorList>
            <person name="Kawai M."/>
            <person name="Futagami T."/>
            <person name="Toyoda A."/>
            <person name="Takaki Y."/>
            <person name="Nishi S."/>
            <person name="Hori S."/>
            <person name="Arai W."/>
            <person name="Tsubouchi T."/>
            <person name="Morono Y."/>
            <person name="Uchiyama I."/>
            <person name="Ito T."/>
            <person name="Fujiyama A."/>
            <person name="Inagaki F."/>
            <person name="Takami H."/>
        </authorList>
    </citation>
    <scope>NUCLEOTIDE SEQUENCE</scope>
    <source>
        <strain evidence="2">Expedition CK06-06</strain>
    </source>
</reference>
<evidence type="ECO:0000256" key="1">
    <source>
        <dbReference type="SAM" id="MobiDB-lite"/>
    </source>
</evidence>
<organism evidence="2">
    <name type="scientific">marine sediment metagenome</name>
    <dbReference type="NCBI Taxonomy" id="412755"/>
    <lineage>
        <taxon>unclassified sequences</taxon>
        <taxon>metagenomes</taxon>
        <taxon>ecological metagenomes</taxon>
    </lineage>
</organism>
<feature type="region of interest" description="Disordered" evidence="1">
    <location>
        <begin position="1"/>
        <end position="23"/>
    </location>
</feature>
<comment type="caution">
    <text evidence="2">The sequence shown here is derived from an EMBL/GenBank/DDBJ whole genome shotgun (WGS) entry which is preliminary data.</text>
</comment>
<sequence length="42" mass="4732">MSFPFGQATLQGETFSENTGRRSDQAPVFKQWVLDLEMGIIV</sequence>
<feature type="compositionally biased region" description="Polar residues" evidence="1">
    <location>
        <begin position="8"/>
        <end position="18"/>
    </location>
</feature>
<gene>
    <name evidence="2" type="ORF">S01H1_78714</name>
</gene>
<accession>X0XWK5</accession>
<dbReference type="EMBL" id="BARS01052998">
    <property type="protein sequence ID" value="GAG47754.1"/>
    <property type="molecule type" value="Genomic_DNA"/>
</dbReference>
<proteinExistence type="predicted"/>
<protein>
    <submittedName>
        <fullName evidence="2">Uncharacterized protein</fullName>
    </submittedName>
</protein>
<name>X0XWK5_9ZZZZ</name>
<evidence type="ECO:0000313" key="2">
    <source>
        <dbReference type="EMBL" id="GAG47754.1"/>
    </source>
</evidence>